<evidence type="ECO:0000256" key="7">
    <source>
        <dbReference type="ARBA" id="ARBA00023186"/>
    </source>
</evidence>
<dbReference type="InterPro" id="IPR036611">
    <property type="entry name" value="Trigger_fac_ribosome-bd_sf"/>
</dbReference>
<dbReference type="PIRSF" id="PIRSF003095">
    <property type="entry name" value="Trigger_factor"/>
    <property type="match status" value="1"/>
</dbReference>
<evidence type="ECO:0000256" key="13">
    <source>
        <dbReference type="RuleBase" id="RU003914"/>
    </source>
</evidence>
<evidence type="ECO:0000256" key="10">
    <source>
        <dbReference type="ARBA" id="ARBA00029986"/>
    </source>
</evidence>
<name>M1LTU7_9PROT</name>
<keyword evidence="5 11" id="KW-0132">Cell division</keyword>
<dbReference type="PANTHER" id="PTHR30560">
    <property type="entry name" value="TRIGGER FACTOR CHAPERONE AND PEPTIDYL-PROLYL CIS/TRANS ISOMERASE"/>
    <property type="match status" value="1"/>
</dbReference>
<dbReference type="RefSeq" id="WP_015238635.1">
    <property type="nucleotide sequence ID" value="NC_020283.1"/>
</dbReference>
<dbReference type="GO" id="GO:0005737">
    <property type="term" value="C:cytoplasm"/>
    <property type="evidence" value="ECO:0007669"/>
    <property type="project" value="UniProtKB-SubCell"/>
</dbReference>
<evidence type="ECO:0000256" key="1">
    <source>
        <dbReference type="ARBA" id="ARBA00000971"/>
    </source>
</evidence>
<evidence type="ECO:0000313" key="16">
    <source>
        <dbReference type="Proteomes" id="UP000011686"/>
    </source>
</evidence>
<dbReference type="Pfam" id="PF05697">
    <property type="entry name" value="Trigger_N"/>
    <property type="match status" value="1"/>
</dbReference>
<dbReference type="STRING" id="1208918.CDEE_0488"/>
<comment type="function">
    <text evidence="11">Involved in protein export. Acts as a chaperone by maintaining the newly synthesized protein in an open conformation. Functions as a peptidyl-prolyl cis-trans isomerase.</text>
</comment>
<evidence type="ECO:0000256" key="5">
    <source>
        <dbReference type="ARBA" id="ARBA00022618"/>
    </source>
</evidence>
<evidence type="ECO:0000256" key="6">
    <source>
        <dbReference type="ARBA" id="ARBA00023110"/>
    </source>
</evidence>
<dbReference type="Gene3D" id="1.10.3120.10">
    <property type="entry name" value="Trigger factor, C-terminal domain"/>
    <property type="match status" value="1"/>
</dbReference>
<dbReference type="FunFam" id="3.10.50.40:FF:000001">
    <property type="entry name" value="Trigger factor"/>
    <property type="match status" value="1"/>
</dbReference>
<comment type="domain">
    <text evidence="11">Consists of 3 domains; the N-terminus binds the ribosome, the middle domain has PPIase activity, while the C-terminus has intrinsic chaperone activity on its own.</text>
</comment>
<dbReference type="GO" id="GO:0051083">
    <property type="term" value="P:'de novo' cotranslational protein folding"/>
    <property type="evidence" value="ECO:0007669"/>
    <property type="project" value="TreeGrafter"/>
</dbReference>
<accession>M1LTU7</accession>
<dbReference type="GO" id="GO:0043022">
    <property type="term" value="F:ribosome binding"/>
    <property type="evidence" value="ECO:0007669"/>
    <property type="project" value="TreeGrafter"/>
</dbReference>
<keyword evidence="7 11" id="KW-0143">Chaperone</keyword>
<keyword evidence="16" id="KW-1185">Reference proteome</keyword>
<evidence type="ECO:0000256" key="8">
    <source>
        <dbReference type="ARBA" id="ARBA00023235"/>
    </source>
</evidence>
<organism evidence="15 16">
    <name type="scientific">Candidatus Kinetoplastidibacterium crithidiae TCC036E</name>
    <dbReference type="NCBI Taxonomy" id="1208918"/>
    <lineage>
        <taxon>Bacteria</taxon>
        <taxon>Pseudomonadati</taxon>
        <taxon>Pseudomonadota</taxon>
        <taxon>Betaproteobacteria</taxon>
        <taxon>Candidatus Kinetoplastidibacterium</taxon>
    </lineage>
</organism>
<keyword evidence="11" id="KW-0963">Cytoplasm</keyword>
<dbReference type="GO" id="GO:0044183">
    <property type="term" value="F:protein folding chaperone"/>
    <property type="evidence" value="ECO:0007669"/>
    <property type="project" value="TreeGrafter"/>
</dbReference>
<evidence type="ECO:0000256" key="9">
    <source>
        <dbReference type="ARBA" id="ARBA00023306"/>
    </source>
</evidence>
<dbReference type="InterPro" id="IPR008880">
    <property type="entry name" value="Trigger_fac_C"/>
</dbReference>
<dbReference type="KEGG" id="kct:CDEE_0488"/>
<dbReference type="NCBIfam" id="TIGR00115">
    <property type="entry name" value="tig"/>
    <property type="match status" value="1"/>
</dbReference>
<dbReference type="SUPFAM" id="SSF102735">
    <property type="entry name" value="Trigger factor ribosome-binding domain"/>
    <property type="match status" value="1"/>
</dbReference>
<evidence type="ECO:0000256" key="3">
    <source>
        <dbReference type="ARBA" id="ARBA00013194"/>
    </source>
</evidence>
<dbReference type="InterPro" id="IPR008881">
    <property type="entry name" value="Trigger_fac_ribosome-bd_bac"/>
</dbReference>
<dbReference type="Gene3D" id="3.30.70.1050">
    <property type="entry name" value="Trigger factor ribosome-binding domain"/>
    <property type="match status" value="1"/>
</dbReference>
<feature type="domain" description="PPIase FKBP-type" evidence="14">
    <location>
        <begin position="163"/>
        <end position="248"/>
    </location>
</feature>
<dbReference type="HOGENOM" id="CLU_033058_2_0_4"/>
<dbReference type="InterPro" id="IPR005215">
    <property type="entry name" value="Trig_fac"/>
</dbReference>
<dbReference type="Proteomes" id="UP000011686">
    <property type="component" value="Chromosome"/>
</dbReference>
<comment type="similarity">
    <text evidence="2 11 13">Belongs to the FKBP-type PPIase family. Tig subfamily.</text>
</comment>
<dbReference type="InterPro" id="IPR027304">
    <property type="entry name" value="Trigger_fact/SurA_dom_sf"/>
</dbReference>
<evidence type="ECO:0000256" key="12">
    <source>
        <dbReference type="PROSITE-ProRule" id="PRU00277"/>
    </source>
</evidence>
<dbReference type="Gene3D" id="3.10.50.40">
    <property type="match status" value="1"/>
</dbReference>
<reference evidence="15 16" key="1">
    <citation type="journal article" date="2013" name="Genome Biol. Evol.">
        <title>Genome evolution and phylogenomic analysis of candidatus kinetoplastibacterium, the betaproteobacterial endosymbionts of strigomonas and angomonas.</title>
        <authorList>
            <person name="Alves J.M."/>
            <person name="Serrano M.G."/>
            <person name="Maia da Silva F."/>
            <person name="Voegtly L.J."/>
            <person name="Matveyev A.V."/>
            <person name="Teixeira M.M."/>
            <person name="Camargo E.P."/>
            <person name="Buck G.A."/>
        </authorList>
    </citation>
    <scope>NUCLEOTIDE SEQUENCE [LARGE SCALE GENOMIC DNA]</scope>
    <source>
        <strain evidence="15 16">TCC036E</strain>
    </source>
</reference>
<dbReference type="PATRIC" id="fig|1208918.3.peg.229"/>
<proteinExistence type="inferred from homology"/>
<dbReference type="EMBL" id="CP003804">
    <property type="protein sequence ID" value="AGF47531.1"/>
    <property type="molecule type" value="Genomic_DNA"/>
</dbReference>
<dbReference type="InterPro" id="IPR001179">
    <property type="entry name" value="PPIase_FKBP_dom"/>
</dbReference>
<dbReference type="AlphaFoldDB" id="M1LTU7"/>
<protein>
    <recommendedName>
        <fullName evidence="4 11">Trigger factor</fullName>
        <shortName evidence="11">TF</shortName>
        <ecNumber evidence="3 11">5.2.1.8</ecNumber>
    </recommendedName>
    <alternativeName>
        <fullName evidence="10 11">PPIase</fullName>
    </alternativeName>
</protein>
<keyword evidence="9 11" id="KW-0131">Cell cycle</keyword>
<dbReference type="GO" id="GO:0043335">
    <property type="term" value="P:protein unfolding"/>
    <property type="evidence" value="ECO:0007669"/>
    <property type="project" value="TreeGrafter"/>
</dbReference>
<dbReference type="InterPro" id="IPR037041">
    <property type="entry name" value="Trigger_fac_C_sf"/>
</dbReference>
<evidence type="ECO:0000256" key="4">
    <source>
        <dbReference type="ARBA" id="ARBA00016902"/>
    </source>
</evidence>
<dbReference type="PROSITE" id="PS50059">
    <property type="entry name" value="FKBP_PPIASE"/>
    <property type="match status" value="1"/>
</dbReference>
<evidence type="ECO:0000256" key="2">
    <source>
        <dbReference type="ARBA" id="ARBA00005464"/>
    </source>
</evidence>
<comment type="subcellular location">
    <subcellularLocation>
        <location evidence="11">Cytoplasm</location>
    </subcellularLocation>
    <text evidence="11">About half TF is bound to the ribosome near the polypeptide exit tunnel while the other half is free in the cytoplasm.</text>
</comment>
<evidence type="ECO:0000313" key="15">
    <source>
        <dbReference type="EMBL" id="AGF47531.1"/>
    </source>
</evidence>
<dbReference type="Pfam" id="PF05698">
    <property type="entry name" value="Trigger_C"/>
    <property type="match status" value="1"/>
</dbReference>
<dbReference type="eggNOG" id="COG0544">
    <property type="taxonomic scope" value="Bacteria"/>
</dbReference>
<dbReference type="GO" id="GO:0051301">
    <property type="term" value="P:cell division"/>
    <property type="evidence" value="ECO:0007669"/>
    <property type="project" value="UniProtKB-KW"/>
</dbReference>
<sequence length="436" mass="49449">MQPIIESLSSLKRRAVLKISNSCIEDELEKELLSLSRNTKISGFRPGKAPISVVKRTYGHNVRQDVVTKLLSNSFDQLVKENNLFVVGYPNIIPVDSINNSDELCFAAEFEIYPEISIPSFESLDIKRYRHNLTEEDVKKTLAILQKQRSVFEKKDDHCAEIGDKIILSYNATIDGVSFEGGSSESLSVIVGNNQLLPDFENSLIGMREGDSKELDLKFPDTYHDSKVAGKEAKFSITVKEVFVGTLPDLDDNFAKLFSNEDNFNLEKLEENVKSSIEREIGIRLKNLNKDSVMGVLLKNIEFEIPEVLIRNEMQLRLNSLKSRLKDGNIKDLESLSKDILLEEESKKMVKLGLIMSEIAKNNDIKVDDEQILSYLNNFAKNYEDPEKFVSHYMADSNKKSEVAALILENNIVDHILSRANISEEELTFENLMGLE</sequence>
<evidence type="ECO:0000256" key="11">
    <source>
        <dbReference type="HAMAP-Rule" id="MF_00303"/>
    </source>
</evidence>
<dbReference type="GO" id="GO:0003755">
    <property type="term" value="F:peptidyl-prolyl cis-trans isomerase activity"/>
    <property type="evidence" value="ECO:0007669"/>
    <property type="project" value="UniProtKB-UniRule"/>
</dbReference>
<keyword evidence="8 11" id="KW-0413">Isomerase</keyword>
<dbReference type="HAMAP" id="MF_00303">
    <property type="entry name" value="Trigger_factor_Tig"/>
    <property type="match status" value="1"/>
</dbReference>
<dbReference type="Pfam" id="PF00254">
    <property type="entry name" value="FKBP_C"/>
    <property type="match status" value="1"/>
</dbReference>
<dbReference type="EC" id="5.2.1.8" evidence="3 11"/>
<dbReference type="InterPro" id="IPR046357">
    <property type="entry name" value="PPIase_dom_sf"/>
</dbReference>
<comment type="catalytic activity">
    <reaction evidence="1 11 12">
        <text>[protein]-peptidylproline (omega=180) = [protein]-peptidylproline (omega=0)</text>
        <dbReference type="Rhea" id="RHEA:16237"/>
        <dbReference type="Rhea" id="RHEA-COMP:10747"/>
        <dbReference type="Rhea" id="RHEA-COMP:10748"/>
        <dbReference type="ChEBI" id="CHEBI:83833"/>
        <dbReference type="ChEBI" id="CHEBI:83834"/>
        <dbReference type="EC" id="5.2.1.8"/>
    </reaction>
</comment>
<dbReference type="SUPFAM" id="SSF109998">
    <property type="entry name" value="Triger factor/SurA peptide-binding domain-like"/>
    <property type="match status" value="1"/>
</dbReference>
<gene>
    <name evidence="11" type="primary">tig</name>
    <name evidence="15" type="ORF">CDEE_0488</name>
</gene>
<dbReference type="SUPFAM" id="SSF54534">
    <property type="entry name" value="FKBP-like"/>
    <property type="match status" value="1"/>
</dbReference>
<dbReference type="PANTHER" id="PTHR30560:SF3">
    <property type="entry name" value="TRIGGER FACTOR-LIKE PROTEIN TIG, CHLOROPLASTIC"/>
    <property type="match status" value="1"/>
</dbReference>
<evidence type="ECO:0000259" key="14">
    <source>
        <dbReference type="PROSITE" id="PS50059"/>
    </source>
</evidence>
<dbReference type="GO" id="GO:0015031">
    <property type="term" value="P:protein transport"/>
    <property type="evidence" value="ECO:0007669"/>
    <property type="project" value="UniProtKB-UniRule"/>
</dbReference>
<keyword evidence="6 11" id="KW-0697">Rotamase</keyword>